<evidence type="ECO:0000256" key="1">
    <source>
        <dbReference type="SAM" id="Phobius"/>
    </source>
</evidence>
<dbReference type="AlphaFoldDB" id="A0AA90TZG9"/>
<keyword evidence="1" id="KW-1133">Transmembrane helix</keyword>
<dbReference type="RefSeq" id="WP_270095801.1">
    <property type="nucleotide sequence ID" value="NZ_JAQFFK010000002.1"/>
</dbReference>
<comment type="caution">
    <text evidence="2">The sequence shown here is derived from an EMBL/GenBank/DDBJ whole genome shotgun (WGS) entry which is preliminary data.</text>
</comment>
<dbReference type="EMBL" id="JAVDQI010000002">
    <property type="protein sequence ID" value="MDR6222414.1"/>
    <property type="molecule type" value="Genomic_DNA"/>
</dbReference>
<reference evidence="2 3" key="1">
    <citation type="submission" date="2023-07" db="EMBL/GenBank/DDBJ databases">
        <title>Genomic Encyclopedia of Type Strains, Phase IV (KMG-IV): sequencing the most valuable type-strain genomes for metagenomic binning, comparative biology and taxonomic classification.</title>
        <authorList>
            <person name="Goeker M."/>
        </authorList>
    </citation>
    <scope>NUCLEOTIDE SEQUENCE [LARGE SCALE GENOMIC DNA]</scope>
    <source>
        <strain evidence="2 3">DSM 17273</strain>
    </source>
</reference>
<sequence length="83" mass="9116">MLTSIISTTRTAASTALSMITDIGLSEYGVLVVIALIILLYAKEILSASKYWNKSVRAYLNGIMIPLLIAFAWIITLKVIEII</sequence>
<feature type="transmembrane region" description="Helical" evidence="1">
    <location>
        <begin position="28"/>
        <end position="46"/>
    </location>
</feature>
<evidence type="ECO:0000313" key="3">
    <source>
        <dbReference type="Proteomes" id="UP001185015"/>
    </source>
</evidence>
<gene>
    <name evidence="2" type="ORF">J2750_000859</name>
</gene>
<dbReference type="Proteomes" id="UP001185015">
    <property type="component" value="Unassembled WGS sequence"/>
</dbReference>
<evidence type="ECO:0000313" key="2">
    <source>
        <dbReference type="EMBL" id="MDR6222414.1"/>
    </source>
</evidence>
<organism evidence="2 3">
    <name type="scientific">Methanococcoides alaskense</name>
    <dbReference type="NCBI Taxonomy" id="325778"/>
    <lineage>
        <taxon>Archaea</taxon>
        <taxon>Methanobacteriati</taxon>
        <taxon>Methanobacteriota</taxon>
        <taxon>Stenosarchaea group</taxon>
        <taxon>Methanomicrobia</taxon>
        <taxon>Methanosarcinales</taxon>
        <taxon>Methanosarcinaceae</taxon>
        <taxon>Methanococcoides</taxon>
    </lineage>
</organism>
<keyword evidence="3" id="KW-1185">Reference proteome</keyword>
<name>A0AA90TZG9_9EURY</name>
<keyword evidence="1" id="KW-0812">Transmembrane</keyword>
<proteinExistence type="predicted"/>
<feature type="transmembrane region" description="Helical" evidence="1">
    <location>
        <begin position="58"/>
        <end position="80"/>
    </location>
</feature>
<keyword evidence="1" id="KW-0472">Membrane</keyword>
<accession>A0AA90TZG9</accession>
<protein>
    <submittedName>
        <fullName evidence="2">Uncharacterized protein</fullName>
    </submittedName>
</protein>